<reference evidence="4 5" key="1">
    <citation type="journal article" date="2010" name="PLoS ONE">
        <title>The glycobiome of the rumen bacterium Butyrivibrio proteoclasticus B316(T) highlights adaptation to a polysaccharide-rich environment.</title>
        <authorList>
            <person name="Kelly W.J."/>
            <person name="Leahy S.C."/>
            <person name="Altermann E."/>
            <person name="Yeoman C.J."/>
            <person name="Dunne J.C."/>
            <person name="Kong Z."/>
            <person name="Pacheco D.M."/>
            <person name="Li D."/>
            <person name="Noel S.J."/>
            <person name="Moon C.D."/>
            <person name="Cookson A.L."/>
            <person name="Attwood G.T."/>
        </authorList>
    </citation>
    <scope>NUCLEOTIDE SEQUENCE [LARGE SCALE GENOMIC DNA]</scope>
    <source>
        <strain evidence="5">ATCC 51982 / DSM 14932 / B316</strain>
    </source>
</reference>
<dbReference type="InterPro" id="IPR001173">
    <property type="entry name" value="Glyco_trans_2-like"/>
</dbReference>
<dbReference type="InterPro" id="IPR029044">
    <property type="entry name" value="Nucleotide-diphossugar_trans"/>
</dbReference>
<keyword evidence="2 4" id="KW-0808">Transferase</keyword>
<name>E0S001_BUTPB</name>
<evidence type="ECO:0000313" key="4">
    <source>
        <dbReference type="EMBL" id="ADL33202.1"/>
    </source>
</evidence>
<accession>E0S001</accession>
<keyword evidence="1" id="KW-0328">Glycosyltransferase</keyword>
<dbReference type="AlphaFoldDB" id="E0S001"/>
<dbReference type="GO" id="GO:0016757">
    <property type="term" value="F:glycosyltransferase activity"/>
    <property type="evidence" value="ECO:0007669"/>
    <property type="project" value="UniProtKB-KW"/>
</dbReference>
<dbReference type="STRING" id="515622.bpr_I0454"/>
<dbReference type="CAZy" id="GT2">
    <property type="family name" value="Glycosyltransferase Family 2"/>
</dbReference>
<evidence type="ECO:0000259" key="3">
    <source>
        <dbReference type="Pfam" id="PF00535"/>
    </source>
</evidence>
<keyword evidence="5" id="KW-1185">Reference proteome</keyword>
<dbReference type="RefSeq" id="WP_013279859.1">
    <property type="nucleotide sequence ID" value="NC_014387.1"/>
</dbReference>
<dbReference type="Pfam" id="PF00535">
    <property type="entry name" value="Glycos_transf_2"/>
    <property type="match status" value="1"/>
</dbReference>
<evidence type="ECO:0000256" key="2">
    <source>
        <dbReference type="ARBA" id="ARBA00022679"/>
    </source>
</evidence>
<dbReference type="EMBL" id="CP001810">
    <property type="protein sequence ID" value="ADL33202.1"/>
    <property type="molecule type" value="Genomic_DNA"/>
</dbReference>
<evidence type="ECO:0000256" key="1">
    <source>
        <dbReference type="ARBA" id="ARBA00022676"/>
    </source>
</evidence>
<dbReference type="KEGG" id="bpb:bpr_I0454"/>
<dbReference type="PANTHER" id="PTHR22916:SF51">
    <property type="entry name" value="GLYCOSYLTRANSFERASE EPSH-RELATED"/>
    <property type="match status" value="1"/>
</dbReference>
<dbReference type="eggNOG" id="COG1215">
    <property type="taxonomic scope" value="Bacteria"/>
</dbReference>
<dbReference type="Gene3D" id="3.90.550.10">
    <property type="entry name" value="Spore Coat Polysaccharide Biosynthesis Protein SpsA, Chain A"/>
    <property type="match status" value="1"/>
</dbReference>
<dbReference type="SUPFAM" id="SSF53448">
    <property type="entry name" value="Nucleotide-diphospho-sugar transferases"/>
    <property type="match status" value="1"/>
</dbReference>
<dbReference type="PANTHER" id="PTHR22916">
    <property type="entry name" value="GLYCOSYLTRANSFERASE"/>
    <property type="match status" value="1"/>
</dbReference>
<organism evidence="4 5">
    <name type="scientific">Butyrivibrio proteoclasticus (strain ATCC 51982 / DSM 14932 / B316)</name>
    <name type="common">Clostridium proteoclasticum</name>
    <dbReference type="NCBI Taxonomy" id="515622"/>
    <lineage>
        <taxon>Bacteria</taxon>
        <taxon>Bacillati</taxon>
        <taxon>Bacillota</taxon>
        <taxon>Clostridia</taxon>
        <taxon>Lachnospirales</taxon>
        <taxon>Lachnospiraceae</taxon>
        <taxon>Butyrivibrio</taxon>
    </lineage>
</organism>
<gene>
    <name evidence="4" type="ordered locus">bpr_I0454</name>
</gene>
<dbReference type="CDD" id="cd00761">
    <property type="entry name" value="Glyco_tranf_GTA_type"/>
    <property type="match status" value="1"/>
</dbReference>
<dbReference type="Proteomes" id="UP000001299">
    <property type="component" value="Chromosome 1"/>
</dbReference>
<protein>
    <submittedName>
        <fullName evidence="4">Glycosyl transferase GT2 family</fullName>
    </submittedName>
</protein>
<evidence type="ECO:0000313" key="5">
    <source>
        <dbReference type="Proteomes" id="UP000001299"/>
    </source>
</evidence>
<feature type="domain" description="Glycosyltransferase 2-like" evidence="3">
    <location>
        <begin position="6"/>
        <end position="133"/>
    </location>
</feature>
<sequence length="320" mass="36738">MSDLISIVVPSYNVEDYIDKCVDSICHQNYENIEIILVDDGATDGTGTKCDEWAGRNARIQVIHQENQGLSGARNAGIRASKGKYISFIDSDDMIAPDYVSTLYSCITENGTRMAQGLSKNFFKEEDIAGFVSRDDRRVVSGYDMCKTLMSEYKMGWGIVMTKMFEKSLFDELEFPLGHIHEDEYLVYKLYWNAGQVALTDKIVYYYRSKRKGSITHSGYSLNHLDAVYARQERCEFFKDLGEKELYQLAKLGLCTTEIENLKKLKESDVEDKDSYIDKIEQDLRANLKEIWKAEHISAKKKVSLWMARYMPGLKGILKK</sequence>
<dbReference type="HOGENOM" id="CLU_025996_25_1_9"/>
<proteinExistence type="predicted"/>